<dbReference type="InterPro" id="IPR055414">
    <property type="entry name" value="LRR_R13L4/SHOC2-like"/>
</dbReference>
<keyword evidence="2" id="KW-0677">Repeat</keyword>
<keyword evidence="1" id="KW-0433">Leucine-rich repeat</keyword>
<evidence type="ECO:0000259" key="3">
    <source>
        <dbReference type="Pfam" id="PF23598"/>
    </source>
</evidence>
<dbReference type="InterPro" id="IPR032675">
    <property type="entry name" value="LRR_dom_sf"/>
</dbReference>
<dbReference type="PANTHER" id="PTHR47186:SF18">
    <property type="entry name" value="RX N-TERMINAL DOMAIN-CONTAINING PROTEIN"/>
    <property type="match status" value="1"/>
</dbReference>
<dbReference type="SMART" id="SM00369">
    <property type="entry name" value="LRR_TYP"/>
    <property type="match status" value="4"/>
</dbReference>
<gene>
    <name evidence="4" type="ORF">EUGRSUZ_E03543</name>
</gene>
<reference evidence="4" key="1">
    <citation type="submission" date="2013-07" db="EMBL/GenBank/DDBJ databases">
        <title>The genome of Eucalyptus grandis.</title>
        <authorList>
            <person name="Schmutz J."/>
            <person name="Hayes R."/>
            <person name="Myburg A."/>
            <person name="Tuskan G."/>
            <person name="Grattapaglia D."/>
            <person name="Rokhsar D.S."/>
        </authorList>
    </citation>
    <scope>NUCLEOTIDE SEQUENCE</scope>
    <source>
        <tissue evidence="4">Leaf extractions</tissue>
    </source>
</reference>
<evidence type="ECO:0000256" key="2">
    <source>
        <dbReference type="ARBA" id="ARBA00022737"/>
    </source>
</evidence>
<dbReference type="Pfam" id="PF23598">
    <property type="entry name" value="LRR_14"/>
    <property type="match status" value="1"/>
</dbReference>
<dbReference type="InParanoid" id="A0A059C8X8"/>
<name>A0A059C8X8_EUCGR</name>
<dbReference type="AlphaFoldDB" id="A0A059C8X8"/>
<protein>
    <recommendedName>
        <fullName evidence="3">Disease resistance R13L4/SHOC-2-like LRR domain-containing protein</fullName>
    </recommendedName>
</protein>
<evidence type="ECO:0000256" key="1">
    <source>
        <dbReference type="ARBA" id="ARBA00022614"/>
    </source>
</evidence>
<dbReference type="InterPro" id="IPR003591">
    <property type="entry name" value="Leu-rich_rpt_typical-subtyp"/>
</dbReference>
<dbReference type="PANTHER" id="PTHR47186">
    <property type="entry name" value="LEUCINE-RICH REPEAT-CONTAINING PROTEIN 57"/>
    <property type="match status" value="1"/>
</dbReference>
<organism evidence="4">
    <name type="scientific">Eucalyptus grandis</name>
    <name type="common">Flooded gum</name>
    <dbReference type="NCBI Taxonomy" id="71139"/>
    <lineage>
        <taxon>Eukaryota</taxon>
        <taxon>Viridiplantae</taxon>
        <taxon>Streptophyta</taxon>
        <taxon>Embryophyta</taxon>
        <taxon>Tracheophyta</taxon>
        <taxon>Spermatophyta</taxon>
        <taxon>Magnoliopsida</taxon>
        <taxon>eudicotyledons</taxon>
        <taxon>Gunneridae</taxon>
        <taxon>Pentapetalae</taxon>
        <taxon>rosids</taxon>
        <taxon>malvids</taxon>
        <taxon>Myrtales</taxon>
        <taxon>Myrtaceae</taxon>
        <taxon>Myrtoideae</taxon>
        <taxon>Eucalypteae</taxon>
        <taxon>Eucalyptus</taxon>
    </lineage>
</organism>
<feature type="domain" description="Disease resistance R13L4/SHOC-2-like LRR" evidence="3">
    <location>
        <begin position="136"/>
        <end position="220"/>
    </location>
</feature>
<proteinExistence type="predicted"/>
<accession>A0A059C8X8</accession>
<dbReference type="SUPFAM" id="SSF52058">
    <property type="entry name" value="L domain-like"/>
    <property type="match status" value="2"/>
</dbReference>
<evidence type="ECO:0000313" key="4">
    <source>
        <dbReference type="EMBL" id="KCW74812.1"/>
    </source>
</evidence>
<dbReference type="Gene3D" id="3.80.10.10">
    <property type="entry name" value="Ribonuclease Inhibitor"/>
    <property type="match status" value="2"/>
</dbReference>
<dbReference type="eggNOG" id="ENOG502SWK1">
    <property type="taxonomic scope" value="Eukaryota"/>
</dbReference>
<sequence>MLEELKVPYHEERGKLKWTGYPSLETLYFHYCLNLRKFDSSIGKMKVLTHLDIIRCRNLRTLPEEIGGLVNLKHLSIKKCSQMEKLPYSIGKLGSLSKLDISSSRITSLPNSIGNARHLSFLNLSGTPIVELPISIGELTQLEFLSLKYCRNLGELPESIGNLTLLQKLNLSGTNIVELPNSIKNLKQLKVMRIGFSLIRRLPASIEMLEKLEELYAEHCEQLAGELPIEIGKLLSLRILDISYTHISAVPMAINYLTRLQKLDLTHCDELQELPKLPSSLHCLRVHSASLRLVSNFSNLTNLVQMLLSNGFGQAPAQPSNPMQTFQLQWVGKLSKLEKLSWGLSYFPISLTELGCLPQLRELTLSSMDSFNSIVVGPQFSNLKNLSILCLHGSPLREIQLDGLELLRNLGVRECEFLERLSVISSCLRKLYKMEVLHCPKLLEIQFPSTMVSLEELRVGNCDSLRGLRGLSNSKKLKALQIYQCNGLWLVEGLEELELLGFLYLSRCGLLERLTDVSDSKIPNGCMIEVWGCMKLTSYEGTYRGYKEMILVKTRMTFIEEDEMEENDRIDCYTGILEWVQKLNRWLQENAFTLFDELKCTEVEGPVSWKQECSLHVDLLCFEDLLTVHSLRENFVKKGEEDACTKQIVHDITCTLSNEMAELQTILAGLNNSKFFHEPHLRMFPEVYAQFYKQNVTDSSNGEMNEFTM</sequence>
<dbReference type="EMBL" id="KK198757">
    <property type="protein sequence ID" value="KCW74812.1"/>
    <property type="molecule type" value="Genomic_DNA"/>
</dbReference>
<dbReference type="Gramene" id="KCW74812">
    <property type="protein sequence ID" value="KCW74812"/>
    <property type="gene ID" value="EUGRSUZ_E03543"/>
</dbReference>